<organism evidence="1 2">
    <name type="scientific">Pseudoalteromonas viridis</name>
    <dbReference type="NCBI Taxonomy" id="339617"/>
    <lineage>
        <taxon>Bacteria</taxon>
        <taxon>Pseudomonadati</taxon>
        <taxon>Pseudomonadota</taxon>
        <taxon>Gammaproteobacteria</taxon>
        <taxon>Alteromonadales</taxon>
        <taxon>Pseudoalteromonadaceae</taxon>
        <taxon>Pseudoalteromonas</taxon>
    </lineage>
</organism>
<dbReference type="EMBL" id="CP072425">
    <property type="protein sequence ID" value="QTL34494.1"/>
    <property type="molecule type" value="Genomic_DNA"/>
</dbReference>
<sequence length="121" mass="13920">MLKSVKDLVVMLENAFETGECTCIRCKSVEDEAHYKYAHNFMIMGKPHHRLFAHSSASDLDSRFRSAWVATLKDVDFNNTFSLSQLKEIIDDEHLELFHILGVANGYISKFENDEYQVSSL</sequence>
<name>A0ABX7V129_9GAMM</name>
<accession>A0ABX7V129</accession>
<dbReference type="Proteomes" id="UP000665025">
    <property type="component" value="Chromosome 1"/>
</dbReference>
<evidence type="ECO:0000313" key="1">
    <source>
        <dbReference type="EMBL" id="QTL34494.1"/>
    </source>
</evidence>
<proteinExistence type="predicted"/>
<protein>
    <submittedName>
        <fullName evidence="1">Uncharacterized protein</fullName>
    </submittedName>
</protein>
<keyword evidence="2" id="KW-1185">Reference proteome</keyword>
<dbReference type="RefSeq" id="WP_209051579.1">
    <property type="nucleotide sequence ID" value="NZ_CP072425.1"/>
</dbReference>
<gene>
    <name evidence="1" type="ORF">J5X90_13190</name>
</gene>
<reference evidence="1 2" key="1">
    <citation type="submission" date="2021-03" db="EMBL/GenBank/DDBJ databases">
        <title>Complete Genome of Pseudoalteromonas viridis Strain BBR56, a new biocontrol bacterial candidate.</title>
        <authorList>
            <person name="Handayani D.P."/>
            <person name="Isnansetyo A."/>
            <person name="Istiqomah I."/>
            <person name="Jumina J."/>
        </authorList>
    </citation>
    <scope>NUCLEOTIDE SEQUENCE [LARGE SCALE GENOMIC DNA]</scope>
    <source>
        <strain evidence="1 2">BBR56</strain>
    </source>
</reference>
<evidence type="ECO:0000313" key="2">
    <source>
        <dbReference type="Proteomes" id="UP000665025"/>
    </source>
</evidence>